<comment type="similarity">
    <text evidence="1">Belongs to the bacterial solute-binding protein ModA family.</text>
</comment>
<reference evidence="7 8" key="1">
    <citation type="submission" date="2018-06" db="EMBL/GenBank/DDBJ databases">
        <title>Genomic Encyclopedia of Type Strains, Phase III (KMG-III): the genomes of soil and plant-associated and newly described type strains.</title>
        <authorList>
            <person name="Whitman W."/>
        </authorList>
    </citation>
    <scope>NUCLEOTIDE SEQUENCE [LARGE SCALE GENOMIC DNA]</scope>
    <source>
        <strain evidence="7 8">CECT 7732</strain>
    </source>
</reference>
<comment type="caution">
    <text evidence="7">The sequence shown here is derived from an EMBL/GenBank/DDBJ whole genome shotgun (WGS) entry which is preliminary data.</text>
</comment>
<keyword evidence="3 6" id="KW-0479">Metal-binding</keyword>
<dbReference type="GO" id="GO:0015689">
    <property type="term" value="P:molybdate ion transport"/>
    <property type="evidence" value="ECO:0007669"/>
    <property type="project" value="InterPro"/>
</dbReference>
<feature type="binding site" evidence="6">
    <location>
        <position position="73"/>
    </location>
    <ligand>
        <name>molybdate</name>
        <dbReference type="ChEBI" id="CHEBI:36264"/>
    </ligand>
</feature>
<dbReference type="PANTHER" id="PTHR30632:SF14">
    <property type="entry name" value="TUNGSTATE_MOLYBDATE_CHROMATE-BINDING PROTEIN MODA"/>
    <property type="match status" value="1"/>
</dbReference>
<evidence type="ECO:0000256" key="3">
    <source>
        <dbReference type="ARBA" id="ARBA00022723"/>
    </source>
</evidence>
<comment type="subunit">
    <text evidence="5">The complex is composed of two ATP-binding proteins (ModC), two transmembrane proteins (ModB) and a solute-binding protein (ModA).</text>
</comment>
<evidence type="ECO:0000256" key="1">
    <source>
        <dbReference type="ARBA" id="ARBA00009175"/>
    </source>
</evidence>
<dbReference type="Proteomes" id="UP000252086">
    <property type="component" value="Unassembled WGS sequence"/>
</dbReference>
<keyword evidence="2 6" id="KW-0500">Molybdenum</keyword>
<dbReference type="InterPro" id="IPR005950">
    <property type="entry name" value="ModA"/>
</dbReference>
<dbReference type="InterPro" id="IPR050682">
    <property type="entry name" value="ModA/WtpA"/>
</dbReference>
<proteinExistence type="inferred from homology"/>
<dbReference type="Pfam" id="PF13531">
    <property type="entry name" value="SBP_bac_11"/>
    <property type="match status" value="1"/>
</dbReference>
<feature type="binding site" evidence="6">
    <location>
        <position position="179"/>
    </location>
    <ligand>
        <name>molybdate</name>
        <dbReference type="ChEBI" id="CHEBI:36264"/>
    </ligand>
</feature>
<dbReference type="OrthoDB" id="9785015at2"/>
<dbReference type="GO" id="GO:0030973">
    <property type="term" value="F:molybdate ion binding"/>
    <property type="evidence" value="ECO:0007669"/>
    <property type="project" value="InterPro"/>
</dbReference>
<evidence type="ECO:0000256" key="4">
    <source>
        <dbReference type="ARBA" id="ARBA00022729"/>
    </source>
</evidence>
<organism evidence="7 8">
    <name type="scientific">Marinomonas aquiplantarum</name>
    <dbReference type="NCBI Taxonomy" id="491951"/>
    <lineage>
        <taxon>Bacteria</taxon>
        <taxon>Pseudomonadati</taxon>
        <taxon>Pseudomonadota</taxon>
        <taxon>Gammaproteobacteria</taxon>
        <taxon>Oceanospirillales</taxon>
        <taxon>Oceanospirillaceae</taxon>
        <taxon>Marinomonas</taxon>
    </lineage>
</organism>
<accession>A0A366D4P0</accession>
<dbReference type="RefSeq" id="WP_113873623.1">
    <property type="nucleotide sequence ID" value="NZ_QNRF01000002.1"/>
</dbReference>
<dbReference type="SUPFAM" id="SSF53850">
    <property type="entry name" value="Periplasmic binding protein-like II"/>
    <property type="match status" value="1"/>
</dbReference>
<dbReference type="Gene3D" id="3.40.190.10">
    <property type="entry name" value="Periplasmic binding protein-like II"/>
    <property type="match status" value="2"/>
</dbReference>
<evidence type="ECO:0000313" key="7">
    <source>
        <dbReference type="EMBL" id="RBO85007.1"/>
    </source>
</evidence>
<evidence type="ECO:0000313" key="8">
    <source>
        <dbReference type="Proteomes" id="UP000252086"/>
    </source>
</evidence>
<dbReference type="GO" id="GO:0046872">
    <property type="term" value="F:metal ion binding"/>
    <property type="evidence" value="ECO:0007669"/>
    <property type="project" value="UniProtKB-KW"/>
</dbReference>
<dbReference type="GO" id="GO:1901359">
    <property type="term" value="F:tungstate binding"/>
    <property type="evidence" value="ECO:0007669"/>
    <property type="project" value="UniProtKB-ARBA"/>
</dbReference>
<dbReference type="EMBL" id="QNRF01000002">
    <property type="protein sequence ID" value="RBO85007.1"/>
    <property type="molecule type" value="Genomic_DNA"/>
</dbReference>
<evidence type="ECO:0000256" key="5">
    <source>
        <dbReference type="ARBA" id="ARBA00062515"/>
    </source>
</evidence>
<dbReference type="PIRSF" id="PIRSF004846">
    <property type="entry name" value="ModA"/>
    <property type="match status" value="1"/>
</dbReference>
<dbReference type="InterPro" id="IPR044084">
    <property type="entry name" value="AvModA-like_subst-bd"/>
</dbReference>
<evidence type="ECO:0000256" key="6">
    <source>
        <dbReference type="PIRSR" id="PIRSR004846-1"/>
    </source>
</evidence>
<dbReference type="CDD" id="cd13539">
    <property type="entry name" value="PBP2_AvModA"/>
    <property type="match status" value="1"/>
</dbReference>
<protein>
    <submittedName>
        <fullName evidence="7">Molybdate transport system substrate-binding protein</fullName>
    </submittedName>
</protein>
<dbReference type="NCBIfam" id="TIGR01256">
    <property type="entry name" value="modA"/>
    <property type="match status" value="1"/>
</dbReference>
<dbReference type="AlphaFoldDB" id="A0A366D4P0"/>
<dbReference type="FunFam" id="3.40.190.10:FF:000035">
    <property type="entry name" value="Molybdate ABC transporter substrate-binding protein"/>
    <property type="match status" value="1"/>
</dbReference>
<sequence>MKSNSTMTIKLSPCVLKVCLIFAFLMLAYLPSTAKAQTLKLAVASNFINPIKVIAEDFQQETGHNLSLSFGSSGKLFAQIQHLAPYDVFLSADVQKPRTLINKGLAQADSFAVYAKGKLALWAPSSSISDDMTKTLKVANKIAIANPKLAPYGKAAQQALQHIGIWSLVEHKLITGENIGQTYQFVRSGNVAYGFVALSQTLKDNSEGHTVTIPDNFHEPILQAGVILSHSDKLSLARDFMAFLLRPDTQAKLRSFGYDSAD</sequence>
<dbReference type="PANTHER" id="PTHR30632">
    <property type="entry name" value="MOLYBDATE-BINDING PERIPLASMIC PROTEIN"/>
    <property type="match status" value="1"/>
</dbReference>
<gene>
    <name evidence="7" type="ORF">DFP76_102409</name>
</gene>
<keyword evidence="4" id="KW-0732">Signal</keyword>
<name>A0A366D4P0_9GAMM</name>
<evidence type="ECO:0000256" key="2">
    <source>
        <dbReference type="ARBA" id="ARBA00022505"/>
    </source>
</evidence>
<keyword evidence="8" id="KW-1185">Reference proteome</keyword>